<dbReference type="EMBL" id="JARKIB010000594">
    <property type="protein sequence ID" value="KAJ7698208.1"/>
    <property type="molecule type" value="Genomic_DNA"/>
</dbReference>
<keyword evidence="4" id="KW-1185">Reference proteome</keyword>
<reference evidence="3" key="1">
    <citation type="submission" date="2023-03" db="EMBL/GenBank/DDBJ databases">
        <title>Massive genome expansion in bonnet fungi (Mycena s.s.) driven by repeated elements and novel gene families across ecological guilds.</title>
        <authorList>
            <consortium name="Lawrence Berkeley National Laboratory"/>
            <person name="Harder C.B."/>
            <person name="Miyauchi S."/>
            <person name="Viragh M."/>
            <person name="Kuo A."/>
            <person name="Thoen E."/>
            <person name="Andreopoulos B."/>
            <person name="Lu D."/>
            <person name="Skrede I."/>
            <person name="Drula E."/>
            <person name="Henrissat B."/>
            <person name="Morin E."/>
            <person name="Kohler A."/>
            <person name="Barry K."/>
            <person name="LaButti K."/>
            <person name="Morin E."/>
            <person name="Salamov A."/>
            <person name="Lipzen A."/>
            <person name="Mereny Z."/>
            <person name="Hegedus B."/>
            <person name="Baldrian P."/>
            <person name="Stursova M."/>
            <person name="Weitz H."/>
            <person name="Taylor A."/>
            <person name="Grigoriev I.V."/>
            <person name="Nagy L.G."/>
            <person name="Martin F."/>
            <person name="Kauserud H."/>
        </authorList>
    </citation>
    <scope>NUCLEOTIDE SEQUENCE</scope>
    <source>
        <strain evidence="3">CBHHK182m</strain>
    </source>
</reference>
<dbReference type="AlphaFoldDB" id="A0AAD7DRQ9"/>
<comment type="caution">
    <text evidence="3">The sequence shown here is derived from an EMBL/GenBank/DDBJ whole genome shotgun (WGS) entry which is preliminary data.</text>
</comment>
<evidence type="ECO:0000313" key="3">
    <source>
        <dbReference type="EMBL" id="KAJ7698208.1"/>
    </source>
</evidence>
<evidence type="ECO:0000256" key="1">
    <source>
        <dbReference type="SAM" id="MobiDB-lite"/>
    </source>
</evidence>
<gene>
    <name evidence="3" type="ORF">B0H16DRAFT_1749778</name>
</gene>
<name>A0AAD7DRQ9_9AGAR</name>
<feature type="compositionally biased region" description="Polar residues" evidence="1">
    <location>
        <begin position="24"/>
        <end position="40"/>
    </location>
</feature>
<accession>A0AAD7DRQ9</accession>
<keyword evidence="2" id="KW-0812">Transmembrane</keyword>
<keyword evidence="2" id="KW-0472">Membrane</keyword>
<feature type="region of interest" description="Disordered" evidence="1">
    <location>
        <begin position="18"/>
        <end position="54"/>
    </location>
</feature>
<proteinExistence type="predicted"/>
<keyword evidence="2" id="KW-1133">Transmembrane helix</keyword>
<feature type="transmembrane region" description="Helical" evidence="2">
    <location>
        <begin position="57"/>
        <end position="81"/>
    </location>
</feature>
<evidence type="ECO:0000256" key="2">
    <source>
        <dbReference type="SAM" id="Phobius"/>
    </source>
</evidence>
<evidence type="ECO:0000313" key="4">
    <source>
        <dbReference type="Proteomes" id="UP001215598"/>
    </source>
</evidence>
<organism evidence="3 4">
    <name type="scientific">Mycena metata</name>
    <dbReference type="NCBI Taxonomy" id="1033252"/>
    <lineage>
        <taxon>Eukaryota</taxon>
        <taxon>Fungi</taxon>
        <taxon>Dikarya</taxon>
        <taxon>Basidiomycota</taxon>
        <taxon>Agaricomycotina</taxon>
        <taxon>Agaricomycetes</taxon>
        <taxon>Agaricomycetidae</taxon>
        <taxon>Agaricales</taxon>
        <taxon>Marasmiineae</taxon>
        <taxon>Mycenaceae</taxon>
        <taxon>Mycena</taxon>
    </lineage>
</organism>
<sequence>MYPHWQCNTSYIDNVNAKIPSPVRKSSTSKPRDAQSNCSGAQERGSALSGPSSTNTVLATTLASGVITGFAVSAAIIKLFLHTVFLSFALAQPSPPSTASSPLASGDVEHHKASDACEARVRIILLPCIAPFPAEP</sequence>
<protein>
    <submittedName>
        <fullName evidence="3">Uncharacterized protein</fullName>
    </submittedName>
</protein>
<dbReference type="Proteomes" id="UP001215598">
    <property type="component" value="Unassembled WGS sequence"/>
</dbReference>